<organism evidence="2 4">
    <name type="scientific">Mumia zhuanghuii</name>
    <dbReference type="NCBI Taxonomy" id="2585211"/>
    <lineage>
        <taxon>Bacteria</taxon>
        <taxon>Bacillati</taxon>
        <taxon>Actinomycetota</taxon>
        <taxon>Actinomycetes</taxon>
        <taxon>Propionibacteriales</taxon>
        <taxon>Nocardioidaceae</taxon>
        <taxon>Mumia</taxon>
    </lineage>
</organism>
<dbReference type="PANTHER" id="PTHR43781:SF1">
    <property type="entry name" value="SACCHAROPINE DEHYDROGENASE"/>
    <property type="match status" value="1"/>
</dbReference>
<dbReference type="Gene3D" id="3.40.50.720">
    <property type="entry name" value="NAD(P)-binding Rossmann-like Domain"/>
    <property type="match status" value="1"/>
</dbReference>
<evidence type="ECO:0000313" key="4">
    <source>
        <dbReference type="Proteomes" id="UP000306740"/>
    </source>
</evidence>
<comment type="caution">
    <text evidence="2">The sequence shown here is derived from an EMBL/GenBank/DDBJ whole genome shotgun (WGS) entry which is preliminary data.</text>
</comment>
<dbReference type="SUPFAM" id="SSF51735">
    <property type="entry name" value="NAD(P)-binding Rossmann-fold domains"/>
    <property type="match status" value="1"/>
</dbReference>
<dbReference type="InterPro" id="IPR005097">
    <property type="entry name" value="Sacchrp_dh_NADP-bd"/>
</dbReference>
<sequence length="358" mass="37843">MTSSSLGPVVVYGAYGHTGRFVVDELLRRGLTPILSGRDERRLEAMLDGRPDLEIRPAPVDDSDALRAAMAGAVAVINVAGPFLDTGVMVSEAAVAAGAHYLDVTAEQPAVEAVYAARAGDAEQMGVAVIPAMAFYGGLADLLATAALKGGVVERETEPVTLSVAIGLDRWWPTAGTRLTGTRNTAPRRTIVDGRLAPLPDSVPRDTWHFAEGWFEQAVVAVPFSEPVLIARHLPVDRLYSYLSASALSDIRDPATPPPPASDDRGRSSQQFVVDVVAQVGTQTHRIAASGRDIYAATAPLIVEATARLLDGRATRTGVVAPGEAFDAEDFLRALTPDVLTLRRDVRSARPPAAAARA</sequence>
<reference evidence="2 4" key="1">
    <citation type="submission" date="2019-05" db="EMBL/GenBank/DDBJ databases">
        <title>Mumia sp. nov., isolated from the intestinal contents of plateau pika (Ochotona curzoniae) in the Qinghai-Tibet plateau of China.</title>
        <authorList>
            <person name="Tian Z."/>
        </authorList>
    </citation>
    <scope>NUCLEOTIDE SEQUENCE [LARGE SCALE GENOMIC DNA]</scope>
    <source>
        <strain evidence="4">527</strain>
        <strain evidence="2">Z527</strain>
    </source>
</reference>
<dbReference type="Pfam" id="PF03435">
    <property type="entry name" value="Sacchrp_dh_NADP"/>
    <property type="match status" value="1"/>
</dbReference>
<gene>
    <name evidence="3" type="ORF">FHE65_21135</name>
    <name evidence="2" type="ORF">FHE65_29980</name>
</gene>
<protein>
    <submittedName>
        <fullName evidence="2">Saccharopine dehydrogenase</fullName>
    </submittedName>
</protein>
<name>A0A5C4MAK5_9ACTN</name>
<dbReference type="OrthoDB" id="4420885at2"/>
<accession>A0A5C4MAK5</accession>
<evidence type="ECO:0000313" key="2">
    <source>
        <dbReference type="EMBL" id="TNC32844.1"/>
    </source>
</evidence>
<dbReference type="PANTHER" id="PTHR43781">
    <property type="entry name" value="SACCHAROPINE DEHYDROGENASE"/>
    <property type="match status" value="1"/>
</dbReference>
<dbReference type="AlphaFoldDB" id="A0A5C4MAK5"/>
<dbReference type="EMBL" id="VDFR01000185">
    <property type="protein sequence ID" value="TNC32844.1"/>
    <property type="molecule type" value="Genomic_DNA"/>
</dbReference>
<dbReference type="EMBL" id="VDFR01000096">
    <property type="protein sequence ID" value="TNC42426.1"/>
    <property type="molecule type" value="Genomic_DNA"/>
</dbReference>
<dbReference type="Proteomes" id="UP000306740">
    <property type="component" value="Unassembled WGS sequence"/>
</dbReference>
<feature type="domain" description="Saccharopine dehydrogenase NADP binding" evidence="1">
    <location>
        <begin position="9"/>
        <end position="123"/>
    </location>
</feature>
<dbReference type="InterPro" id="IPR036291">
    <property type="entry name" value="NAD(P)-bd_dom_sf"/>
</dbReference>
<proteinExistence type="predicted"/>
<evidence type="ECO:0000313" key="3">
    <source>
        <dbReference type="EMBL" id="TNC42426.1"/>
    </source>
</evidence>
<dbReference type="RefSeq" id="WP_139106560.1">
    <property type="nucleotide sequence ID" value="NZ_VDFR01000096.1"/>
</dbReference>
<evidence type="ECO:0000259" key="1">
    <source>
        <dbReference type="Pfam" id="PF03435"/>
    </source>
</evidence>